<dbReference type="PROSITE" id="PS00211">
    <property type="entry name" value="ABC_TRANSPORTER_1"/>
    <property type="match status" value="1"/>
</dbReference>
<dbReference type="SMART" id="SM00382">
    <property type="entry name" value="AAA"/>
    <property type="match status" value="1"/>
</dbReference>
<feature type="transmembrane region" description="Helical" evidence="11">
    <location>
        <begin position="94"/>
        <end position="112"/>
    </location>
</feature>
<keyword evidence="3" id="KW-1003">Cell membrane</keyword>
<evidence type="ECO:0000256" key="4">
    <source>
        <dbReference type="ARBA" id="ARBA00022519"/>
    </source>
</evidence>
<keyword evidence="7 14" id="KW-0067">ATP-binding</keyword>
<dbReference type="RefSeq" id="WP_084434495.1">
    <property type="nucleotide sequence ID" value="NZ_FWXV01000017.1"/>
</dbReference>
<dbReference type="PROSITE" id="PS50929">
    <property type="entry name" value="ABC_TM1F"/>
    <property type="match status" value="1"/>
</dbReference>
<dbReference type="GO" id="GO:0016887">
    <property type="term" value="F:ATP hydrolysis activity"/>
    <property type="evidence" value="ECO:0007669"/>
    <property type="project" value="InterPro"/>
</dbReference>
<comment type="similarity">
    <text evidence="10">Belongs to the ABC transporter superfamily. Siderophore-Fe(3+) uptake transporter (SIUT) (TC 3.A.1.21) family.</text>
</comment>
<dbReference type="Pfam" id="PF00005">
    <property type="entry name" value="ABC_tran"/>
    <property type="match status" value="1"/>
</dbReference>
<evidence type="ECO:0000256" key="11">
    <source>
        <dbReference type="SAM" id="Phobius"/>
    </source>
</evidence>
<sequence>MSAPLVGVDEVELPKWTEIDQQVANAGLWHTLRALPSGVSIVLRLAWQASKRLTLLSAILSVAAGCATAFGLIATADVLTTLLAQGPTPTQVVASLPSVALVVASFSLRALLDSASTAALALLRPHVEQTAQETVHAAVSQVELIAFEDSDYADLLRQCMTAGVRSIESSIKAISGIGGSLVYLIASVVSAGVLHPLLAPVVLIAVIPNMWAYARAAKLAYVSYLAMLSRSRRLSIASELLTARETAAEMRAATARLALLEEYRRISTMLTDEAVRVELKQTRVRLIGRIIAGVGTGAGYAVLGVLLHAGWLALPLAGAAVVAMRVATSALMTTMMGVKTLYEDTLYVKLYTRLLEISRARTRSPVAAQAPAPAVITLEEASFSYPGQDAPALRDVSLTITKGQVVALVGENGSGKSTLAKLITGLYQPTGGRVCWDGVDLAEFDEESVYQQIALVLQDPARWPMTAHDNIRMGRIDRRDGMSVAEAARESGAEDVIAELPNGYQTLLSRLFSSGRDLSGGQWQRISVARGIYRDAPILVVDEPTAAMDAKAEHAVFESLRRLGGGRTTILITHRLANVQHADQIVVLDQGKLVEQGTHHELMALGGTYAGLFTLQASAYTPRT</sequence>
<organism evidence="14 15">
    <name type="scientific">Kibdelosporangium aridum</name>
    <dbReference type="NCBI Taxonomy" id="2030"/>
    <lineage>
        <taxon>Bacteria</taxon>
        <taxon>Bacillati</taxon>
        <taxon>Actinomycetota</taxon>
        <taxon>Actinomycetes</taxon>
        <taxon>Pseudonocardiales</taxon>
        <taxon>Pseudonocardiaceae</taxon>
        <taxon>Kibdelosporangium</taxon>
    </lineage>
</organism>
<feature type="domain" description="ABC transmembrane type-1" evidence="13">
    <location>
        <begin position="55"/>
        <end position="343"/>
    </location>
</feature>
<dbReference type="PANTHER" id="PTHR43394">
    <property type="entry name" value="ATP-DEPENDENT PERMEASE MDL1, MITOCHONDRIAL"/>
    <property type="match status" value="1"/>
</dbReference>
<keyword evidence="5 11" id="KW-0812">Transmembrane</keyword>
<evidence type="ECO:0000256" key="6">
    <source>
        <dbReference type="ARBA" id="ARBA00022741"/>
    </source>
</evidence>
<evidence type="ECO:0000259" key="12">
    <source>
        <dbReference type="PROSITE" id="PS50893"/>
    </source>
</evidence>
<dbReference type="GO" id="GO:0015421">
    <property type="term" value="F:ABC-type oligopeptide transporter activity"/>
    <property type="evidence" value="ECO:0007669"/>
    <property type="project" value="TreeGrafter"/>
</dbReference>
<dbReference type="GO" id="GO:0005524">
    <property type="term" value="F:ATP binding"/>
    <property type="evidence" value="ECO:0007669"/>
    <property type="project" value="UniProtKB-KW"/>
</dbReference>
<dbReference type="FunFam" id="3.40.50.300:FF:000221">
    <property type="entry name" value="Multidrug ABC transporter ATP-binding protein"/>
    <property type="match status" value="1"/>
</dbReference>
<dbReference type="SUPFAM" id="SSF52540">
    <property type="entry name" value="P-loop containing nucleoside triphosphate hydrolases"/>
    <property type="match status" value="1"/>
</dbReference>
<evidence type="ECO:0000313" key="14">
    <source>
        <dbReference type="EMBL" id="SMD26838.1"/>
    </source>
</evidence>
<gene>
    <name evidence="14" type="ORF">SAMN05661093_10425</name>
</gene>
<evidence type="ECO:0000259" key="13">
    <source>
        <dbReference type="PROSITE" id="PS50929"/>
    </source>
</evidence>
<dbReference type="InterPro" id="IPR003439">
    <property type="entry name" value="ABC_transporter-like_ATP-bd"/>
</dbReference>
<accession>A0A1W2FYY6</accession>
<dbReference type="InterPro" id="IPR036640">
    <property type="entry name" value="ABC1_TM_sf"/>
</dbReference>
<evidence type="ECO:0000256" key="5">
    <source>
        <dbReference type="ARBA" id="ARBA00022692"/>
    </source>
</evidence>
<dbReference type="Gene3D" id="3.40.50.300">
    <property type="entry name" value="P-loop containing nucleotide triphosphate hydrolases"/>
    <property type="match status" value="1"/>
</dbReference>
<keyword evidence="8 11" id="KW-1133">Transmembrane helix</keyword>
<dbReference type="GO" id="GO:0005886">
    <property type="term" value="C:plasma membrane"/>
    <property type="evidence" value="ECO:0007669"/>
    <property type="project" value="UniProtKB-SubCell"/>
</dbReference>
<evidence type="ECO:0000256" key="3">
    <source>
        <dbReference type="ARBA" id="ARBA00022475"/>
    </source>
</evidence>
<proteinExistence type="inferred from homology"/>
<dbReference type="OrthoDB" id="9806127at2"/>
<feature type="transmembrane region" description="Helical" evidence="11">
    <location>
        <begin position="286"/>
        <end position="306"/>
    </location>
</feature>
<protein>
    <submittedName>
        <fullName evidence="14">ATP-binding cassette, subfamily B</fullName>
    </submittedName>
</protein>
<comment type="subcellular location">
    <subcellularLocation>
        <location evidence="1">Cell inner membrane</location>
        <topology evidence="1">Multi-pass membrane protein</topology>
    </subcellularLocation>
</comment>
<keyword evidence="6" id="KW-0547">Nucleotide-binding</keyword>
<dbReference type="InterPro" id="IPR017871">
    <property type="entry name" value="ABC_transporter-like_CS"/>
</dbReference>
<dbReference type="AlphaFoldDB" id="A0A1W2FYY6"/>
<keyword evidence="4" id="KW-0997">Cell inner membrane</keyword>
<keyword evidence="2" id="KW-0813">Transport</keyword>
<reference evidence="14 15" key="1">
    <citation type="submission" date="2017-04" db="EMBL/GenBank/DDBJ databases">
        <authorList>
            <person name="Afonso C.L."/>
            <person name="Miller P.J."/>
            <person name="Scott M.A."/>
            <person name="Spackman E."/>
            <person name="Goraichik I."/>
            <person name="Dimitrov K.M."/>
            <person name="Suarez D.L."/>
            <person name="Swayne D.E."/>
        </authorList>
    </citation>
    <scope>NUCLEOTIDE SEQUENCE [LARGE SCALE GENOMIC DNA]</scope>
    <source>
        <strain evidence="14 15">DSM 43828</strain>
    </source>
</reference>
<feature type="transmembrane region" description="Helical" evidence="11">
    <location>
        <begin position="181"/>
        <end position="204"/>
    </location>
</feature>
<dbReference type="InterPro" id="IPR011527">
    <property type="entry name" value="ABC1_TM_dom"/>
</dbReference>
<dbReference type="PROSITE" id="PS50893">
    <property type="entry name" value="ABC_TRANSPORTER_2"/>
    <property type="match status" value="1"/>
</dbReference>
<dbReference type="PANTHER" id="PTHR43394:SF1">
    <property type="entry name" value="ATP-BINDING CASSETTE SUB-FAMILY B MEMBER 10, MITOCHONDRIAL"/>
    <property type="match status" value="1"/>
</dbReference>
<keyword evidence="15" id="KW-1185">Reference proteome</keyword>
<dbReference type="InterPro" id="IPR003593">
    <property type="entry name" value="AAA+_ATPase"/>
</dbReference>
<evidence type="ECO:0000313" key="15">
    <source>
        <dbReference type="Proteomes" id="UP000192674"/>
    </source>
</evidence>
<evidence type="ECO:0000256" key="7">
    <source>
        <dbReference type="ARBA" id="ARBA00022840"/>
    </source>
</evidence>
<evidence type="ECO:0000256" key="1">
    <source>
        <dbReference type="ARBA" id="ARBA00004429"/>
    </source>
</evidence>
<feature type="domain" description="ABC transporter" evidence="12">
    <location>
        <begin position="376"/>
        <end position="615"/>
    </location>
</feature>
<dbReference type="Proteomes" id="UP000192674">
    <property type="component" value="Unassembled WGS sequence"/>
</dbReference>
<evidence type="ECO:0000256" key="10">
    <source>
        <dbReference type="ARBA" id="ARBA00023455"/>
    </source>
</evidence>
<evidence type="ECO:0000256" key="2">
    <source>
        <dbReference type="ARBA" id="ARBA00022448"/>
    </source>
</evidence>
<name>A0A1W2FYY6_KIBAR</name>
<dbReference type="InterPro" id="IPR039421">
    <property type="entry name" value="Type_1_exporter"/>
</dbReference>
<keyword evidence="9 11" id="KW-0472">Membrane</keyword>
<dbReference type="EMBL" id="FWXV01000017">
    <property type="protein sequence ID" value="SMD26838.1"/>
    <property type="molecule type" value="Genomic_DNA"/>
</dbReference>
<dbReference type="InterPro" id="IPR027417">
    <property type="entry name" value="P-loop_NTPase"/>
</dbReference>
<evidence type="ECO:0000256" key="8">
    <source>
        <dbReference type="ARBA" id="ARBA00022989"/>
    </source>
</evidence>
<dbReference type="SUPFAM" id="SSF90123">
    <property type="entry name" value="ABC transporter transmembrane region"/>
    <property type="match status" value="1"/>
</dbReference>
<feature type="transmembrane region" description="Helical" evidence="11">
    <location>
        <begin position="53"/>
        <end position="74"/>
    </location>
</feature>
<evidence type="ECO:0000256" key="9">
    <source>
        <dbReference type="ARBA" id="ARBA00023136"/>
    </source>
</evidence>
<dbReference type="Gene3D" id="1.20.1560.10">
    <property type="entry name" value="ABC transporter type 1, transmembrane domain"/>
    <property type="match status" value="1"/>
</dbReference>